<name>J9DLN1_EDHAE</name>
<feature type="region of interest" description="Disordered" evidence="1">
    <location>
        <begin position="393"/>
        <end position="418"/>
    </location>
</feature>
<protein>
    <submittedName>
        <fullName evidence="2">Uncharacterized protein</fullName>
    </submittedName>
</protein>
<dbReference type="AlphaFoldDB" id="J9DLN1"/>
<feature type="compositionally biased region" description="Basic and acidic residues" evidence="1">
    <location>
        <begin position="193"/>
        <end position="206"/>
    </location>
</feature>
<dbReference type="InParanoid" id="J9DLN1"/>
<accession>J9DLN1</accession>
<feature type="compositionally biased region" description="Low complexity" evidence="1">
    <location>
        <begin position="393"/>
        <end position="409"/>
    </location>
</feature>
<feature type="compositionally biased region" description="Polar residues" evidence="1">
    <location>
        <begin position="179"/>
        <end position="192"/>
    </location>
</feature>
<gene>
    <name evidence="2" type="ORF">EDEG_03296</name>
</gene>
<feature type="compositionally biased region" description="Basic and acidic residues" evidence="1">
    <location>
        <begin position="1"/>
        <end position="10"/>
    </location>
</feature>
<evidence type="ECO:0000313" key="3">
    <source>
        <dbReference type="Proteomes" id="UP000003163"/>
    </source>
</evidence>
<sequence length="551" mass="64441">MCNEGMERKKNCGKGESTGESGDANQEMSDISGLCENCVAKELSCDRDVFEKRICVGDCVKDNLCAEGGISRDEKLENCEELKDFEEVCENGKVGFGWEFGGKMSPSPSVKSMTNESEDSFNQQKHEKSERKGDISGDANSNRDSSSNISNSNSISNKDIEDEKKRSEHREDQEIELLNNDSSNISKDNVSTKNDEYINTSRREDEYTNDGNNNNNSNSIGKKRMYQKYETFGEESQREKDEYKNKPFYGPSYYKNSVRSDNQQDYHDDTNNVSINSNNNSNRRYEKRKVETSMNTNSMNSNLEDYYESKRRPSEQRVWQSMNYGREKDRNSVENTEYYKNHRFSEEKRISESRNYLLDDKDFIGRPVNLKDNINGNNDFRDRDARKNYENINKANNYGNSNNYNNGSARYRDKENRRDSYFSNDKTVNTKQETQNSNTYKININSTEQRDRFLSSKSDSCERNTNFDEKNYSPRCTPENMKIYGGSDRKNSEKNSRHIVDKFDASDKYDRFEKNNINRFDRNNVDRFEINSIDRLEKNEKNDIERLEKII</sequence>
<organism evidence="2 3">
    <name type="scientific">Edhazardia aedis (strain USNM 41457)</name>
    <name type="common">Microsporidian parasite</name>
    <dbReference type="NCBI Taxonomy" id="1003232"/>
    <lineage>
        <taxon>Eukaryota</taxon>
        <taxon>Fungi</taxon>
        <taxon>Fungi incertae sedis</taxon>
        <taxon>Microsporidia</taxon>
        <taxon>Edhazardia</taxon>
    </lineage>
</organism>
<feature type="compositionally biased region" description="Basic and acidic residues" evidence="1">
    <location>
        <begin position="158"/>
        <end position="172"/>
    </location>
</feature>
<feature type="region of interest" description="Disordered" evidence="1">
    <location>
        <begin position="1"/>
        <end position="26"/>
    </location>
</feature>
<feature type="region of interest" description="Disordered" evidence="1">
    <location>
        <begin position="100"/>
        <end position="286"/>
    </location>
</feature>
<feature type="compositionally biased region" description="Basic and acidic residues" evidence="1">
    <location>
        <begin position="235"/>
        <end position="245"/>
    </location>
</feature>
<reference evidence="3" key="2">
    <citation type="submission" date="2015-07" db="EMBL/GenBank/DDBJ databases">
        <title>Contrasting host-pathogen interactions and genome evolution in two generalist and specialist microsporidian pathogens of mosquitoes.</title>
        <authorList>
            <consortium name="The Broad Institute Genomics Platform"/>
            <consortium name="The Broad Institute Genome Sequencing Center for Infectious Disease"/>
            <person name="Cuomo C.A."/>
            <person name="Sanscrainte N.D."/>
            <person name="Goldberg J.M."/>
            <person name="Heiman D."/>
            <person name="Young S."/>
            <person name="Zeng Q."/>
            <person name="Becnel J.J."/>
            <person name="Birren B.W."/>
        </authorList>
    </citation>
    <scope>NUCLEOTIDE SEQUENCE [LARGE SCALE GENOMIC DNA]</scope>
    <source>
        <strain evidence="3">USNM 41457</strain>
    </source>
</reference>
<reference evidence="2 3" key="1">
    <citation type="submission" date="2011-08" db="EMBL/GenBank/DDBJ databases">
        <authorList>
            <person name="Liu Z.J."/>
            <person name="Shi F.L."/>
            <person name="Lu J.Q."/>
            <person name="Li M."/>
            <person name="Wang Z.L."/>
        </authorList>
    </citation>
    <scope>NUCLEOTIDE SEQUENCE [LARGE SCALE GENOMIC DNA]</scope>
    <source>
        <strain evidence="2 3">USNM 41457</strain>
    </source>
</reference>
<evidence type="ECO:0000256" key="1">
    <source>
        <dbReference type="SAM" id="MobiDB-lite"/>
    </source>
</evidence>
<dbReference type="HOGENOM" id="CLU_494331_0_0_1"/>
<dbReference type="Proteomes" id="UP000003163">
    <property type="component" value="Unassembled WGS sequence"/>
</dbReference>
<feature type="compositionally biased region" description="Low complexity" evidence="1">
    <location>
        <begin position="140"/>
        <end position="157"/>
    </location>
</feature>
<dbReference type="EMBL" id="AFBI03000080">
    <property type="protein sequence ID" value="EJW02272.1"/>
    <property type="molecule type" value="Genomic_DNA"/>
</dbReference>
<keyword evidence="3" id="KW-1185">Reference proteome</keyword>
<comment type="caution">
    <text evidence="2">The sequence shown here is derived from an EMBL/GenBank/DDBJ whole genome shotgun (WGS) entry which is preliminary data.</text>
</comment>
<feature type="compositionally biased region" description="Polar residues" evidence="1">
    <location>
        <begin position="106"/>
        <end position="123"/>
    </location>
</feature>
<proteinExistence type="predicted"/>
<feature type="compositionally biased region" description="Low complexity" evidence="1">
    <location>
        <begin position="271"/>
        <end position="282"/>
    </location>
</feature>
<evidence type="ECO:0000313" key="2">
    <source>
        <dbReference type="EMBL" id="EJW02272.1"/>
    </source>
</evidence>
<dbReference type="VEuPathDB" id="MicrosporidiaDB:EDEG_03296"/>
<feature type="compositionally biased region" description="Basic and acidic residues" evidence="1">
    <location>
        <begin position="124"/>
        <end position="135"/>
    </location>
</feature>